<dbReference type="InterPro" id="IPR011011">
    <property type="entry name" value="Znf_FYVE_PHD"/>
</dbReference>
<evidence type="ECO:0000256" key="10">
    <source>
        <dbReference type="ARBA" id="ARBA00022853"/>
    </source>
</evidence>
<dbReference type="InterPro" id="IPR003889">
    <property type="entry name" value="FYrich_C"/>
</dbReference>
<evidence type="ECO:0000256" key="4">
    <source>
        <dbReference type="ARBA" id="ARBA00022679"/>
    </source>
</evidence>
<organism evidence="24 25">
    <name type="scientific">Pyrocoelia pectoralis</name>
    <dbReference type="NCBI Taxonomy" id="417401"/>
    <lineage>
        <taxon>Eukaryota</taxon>
        <taxon>Metazoa</taxon>
        <taxon>Ecdysozoa</taxon>
        <taxon>Arthropoda</taxon>
        <taxon>Hexapoda</taxon>
        <taxon>Insecta</taxon>
        <taxon>Pterygota</taxon>
        <taxon>Neoptera</taxon>
        <taxon>Endopterygota</taxon>
        <taxon>Coleoptera</taxon>
        <taxon>Polyphaga</taxon>
        <taxon>Elateriformia</taxon>
        <taxon>Elateroidea</taxon>
        <taxon>Lampyridae</taxon>
        <taxon>Lampyrinae</taxon>
        <taxon>Pyrocoelia</taxon>
    </lineage>
</organism>
<dbReference type="GO" id="GO:0032259">
    <property type="term" value="P:methylation"/>
    <property type="evidence" value="ECO:0007669"/>
    <property type="project" value="UniProtKB-KW"/>
</dbReference>
<dbReference type="Pfam" id="PF13771">
    <property type="entry name" value="zf-HC5HC2H"/>
    <property type="match status" value="1"/>
</dbReference>
<accession>A0AAN7UWS2</accession>
<dbReference type="PROSITE" id="PS51805">
    <property type="entry name" value="EPHD"/>
    <property type="match status" value="1"/>
</dbReference>
<dbReference type="Gene3D" id="3.30.160.360">
    <property type="match status" value="1"/>
</dbReference>
<keyword evidence="11" id="KW-0805">Transcription regulation</keyword>
<dbReference type="PROSITE" id="PS50868">
    <property type="entry name" value="POST_SET"/>
    <property type="match status" value="1"/>
</dbReference>
<dbReference type="SMART" id="SM00541">
    <property type="entry name" value="FYRN"/>
    <property type="match status" value="1"/>
</dbReference>
<dbReference type="EMBL" id="JAVRBK010000009">
    <property type="protein sequence ID" value="KAK5639130.1"/>
    <property type="molecule type" value="Genomic_DNA"/>
</dbReference>
<dbReference type="SMART" id="SM00249">
    <property type="entry name" value="PHD"/>
    <property type="match status" value="4"/>
</dbReference>
<evidence type="ECO:0000256" key="15">
    <source>
        <dbReference type="ARBA" id="ARBA00023242"/>
    </source>
</evidence>
<dbReference type="Pfam" id="PF00856">
    <property type="entry name" value="SET"/>
    <property type="match status" value="1"/>
</dbReference>
<dbReference type="GO" id="GO:0043565">
    <property type="term" value="F:sequence-specific DNA binding"/>
    <property type="evidence" value="ECO:0007669"/>
    <property type="project" value="InterPro"/>
</dbReference>
<dbReference type="SUPFAM" id="SSF57903">
    <property type="entry name" value="FYVE/PHD zinc finger"/>
    <property type="match status" value="2"/>
</dbReference>
<keyword evidence="9" id="KW-0862">Zinc</keyword>
<dbReference type="PROSITE" id="PS51542">
    <property type="entry name" value="FYRN"/>
    <property type="match status" value="1"/>
</dbReference>
<evidence type="ECO:0000313" key="25">
    <source>
        <dbReference type="Proteomes" id="UP001329430"/>
    </source>
</evidence>
<dbReference type="SMART" id="SM00542">
    <property type="entry name" value="FYRC"/>
    <property type="match status" value="1"/>
</dbReference>
<evidence type="ECO:0000259" key="19">
    <source>
        <dbReference type="PROSITE" id="PS50016"/>
    </source>
</evidence>
<dbReference type="PROSITE" id="PS51543">
    <property type="entry name" value="FYRC"/>
    <property type="match status" value="1"/>
</dbReference>
<dbReference type="Gene3D" id="3.30.40.10">
    <property type="entry name" value="Zinc/RING finger domain, C3HC4 (zinc finger)"/>
    <property type="match status" value="3"/>
</dbReference>
<evidence type="ECO:0000256" key="12">
    <source>
        <dbReference type="ARBA" id="ARBA00023117"/>
    </source>
</evidence>
<dbReference type="CDD" id="cd15506">
    <property type="entry name" value="PHD1_KMT2A_like"/>
    <property type="match status" value="1"/>
</dbReference>
<feature type="domain" description="PHD-type" evidence="23">
    <location>
        <begin position="982"/>
        <end position="1090"/>
    </location>
</feature>
<evidence type="ECO:0000259" key="21">
    <source>
        <dbReference type="PROSITE" id="PS50868"/>
    </source>
</evidence>
<dbReference type="InterPro" id="IPR036427">
    <property type="entry name" value="Bromodomain-like_sf"/>
</dbReference>
<feature type="compositionally biased region" description="Acidic residues" evidence="18">
    <location>
        <begin position="823"/>
        <end position="840"/>
    </location>
</feature>
<feature type="compositionally biased region" description="Polar residues" evidence="18">
    <location>
        <begin position="1461"/>
        <end position="1473"/>
    </location>
</feature>
<dbReference type="InterPro" id="IPR019787">
    <property type="entry name" value="Znf_PHD-finger"/>
</dbReference>
<comment type="subcellular location">
    <subcellularLocation>
        <location evidence="1">Nucleus</location>
    </subcellularLocation>
</comment>
<dbReference type="InterPro" id="IPR003888">
    <property type="entry name" value="FYrich_N"/>
</dbReference>
<dbReference type="Gene3D" id="2.170.270.10">
    <property type="entry name" value="SET domain"/>
    <property type="match status" value="1"/>
</dbReference>
<evidence type="ECO:0000259" key="22">
    <source>
        <dbReference type="PROSITE" id="PS51030"/>
    </source>
</evidence>
<dbReference type="GO" id="GO:0042800">
    <property type="term" value="F:histone H3K4 methyltransferase activity"/>
    <property type="evidence" value="ECO:0007669"/>
    <property type="project" value="TreeGrafter"/>
</dbReference>
<dbReference type="GO" id="GO:0098687">
    <property type="term" value="C:chromosomal region"/>
    <property type="evidence" value="ECO:0007669"/>
    <property type="project" value="UniProtKB-ARBA"/>
</dbReference>
<proteinExistence type="predicted"/>
<evidence type="ECO:0000256" key="2">
    <source>
        <dbReference type="ARBA" id="ARBA00012183"/>
    </source>
</evidence>
<name>A0AAN7UWS2_9COLE</name>
<dbReference type="CDD" id="cd19170">
    <property type="entry name" value="SET_KMT2A_2B"/>
    <property type="match status" value="1"/>
</dbReference>
<keyword evidence="5" id="KW-0949">S-adenosyl-L-methionine</keyword>
<evidence type="ECO:0000256" key="6">
    <source>
        <dbReference type="ARBA" id="ARBA00022723"/>
    </source>
</evidence>
<keyword evidence="12" id="KW-0103">Bromodomain</keyword>
<dbReference type="GO" id="GO:0140949">
    <property type="term" value="F:histone H3K9 trimethyltransferase activity"/>
    <property type="evidence" value="ECO:0007669"/>
    <property type="project" value="UniProtKB-EC"/>
</dbReference>
<feature type="region of interest" description="Disordered" evidence="18">
    <location>
        <begin position="1446"/>
        <end position="1473"/>
    </location>
</feature>
<keyword evidence="3" id="KW-0489">Methyltransferase</keyword>
<sequence length="2479" mass="278281">MARSKFPGKPSKPVNRTRINVLNSSDAETVANLNNTEVKQGNCDSLDTSEVDNTSSQTTVRHCHNPRRQTARKRVCKTIIARRNSLSKRRLANNAVGTSPQKLITLINERSVRKKADSRSENELSSRKLIKTKQSRLESSNLVGKFILPSRSVHSSRVIKPNKRFINVEAVNSIQLRTFKKRVINKKNSSTKLDLNGSTCKVNCANDSECKDEPNTINRDADLSVARTPCSSRRVILRQARLQLHTQTPTGPEGPFSSNSASISPPGTVTCGVCGAVRFYRFVKQARKFNIYSCESCRKFISKMIKCQVSNKKLPDIQCLKGQGTCHVPPIVRSQHWKFRCAYKARCNACWLKMCLRSFQIPPVLKNNLINLLPTYMRESDTLFNTTLFSFHTSANSSNVKSSQAEPEQLHIRRRPLRKRVGKIKEKLSYNTSEIKRQKIDFKGPRVKHVCRSASIVLGQPLAIFADTDKKLDTVNTKIDESTYEDVNGNKENNVPVENKKIETRVEKNISESEHVDIPKRDREKLNKQPILNNIQSTTNTQHTEVENNICIDFWENYDPDEVCQNGFGLIASLAFPMLAVCYLCGSAGQESLLYCCLCCEPYHPFCLEQPPQNINTNGECYNWLCPRCTMCSACGEVDKQKINCQKCQRPYHPECFNNKWRTEDRPTVCSSCMRCKSCGINNITKFIGNTPLCLICFRLRKKGNFCPLCQKCYDDNDYNTKMMECAKCNMWVHAKCESLSDEQYQILSLLPESVEFLCCICESLPYWRKAVDSELRTSFSNVLKLLSKNRVARGMLKWSPTYFSSPNTKVATAVRRLQFSDESDMSNESSADDNPDNDQEQSSFRKMRKKYKLRELRVAIKPCTINVDDLVEEDKTNIKTPSTPSLTKVKNKLNSKEYFSLKEFDHTMVEIFECSKSIELLNIYRSILKQVFPWYNPFETNSSNTNASFCNTFSELSKAEEVSNLYDGYKHKMLNNIESDDRMCVLCKGLGDGQSYREARLLYCGYNEWVHANCALWSSEVYEEIDGSLQNVHSAISRSRYIRCAYCKLKGASIGCCAKSCYETYHFSCAHLVECNFMQDKSIYCPSHGEINNSAVISAPADFGIRRSIYVELDKKKKRYVEPKKIHFMVGSLCITNLGTILPAVSDNVEAIIPISFVCRRLFWSTTEPWRLIPYVITTSMLSSQNNNVIKDRNFTVDHSLPKILLEKKLKEISLWQKDLENIASGCTDFEDDEEPQNENAADILSPELTDAILDELPHEFLDGISMQDIFPKLMTSEELLGMDFKVTDVGGNELCKSDISMQLNESSKKSGFFDDGKEIFDTTSDMKKDTKSEALQHIQNINRISKVRNHQRSCSVTVSCKVDNAVANTKPIKVSQDKSLYLQLLQVDGACDSGSDCESITYDNMNWVVDVGDEPVKCERCQCTYRTRASYKRHLATCEEISTSESDSEITLEHEQSEGSDSVPSMSTEVTESNVAEPYIMSSYESYREIRNEVQSSTFVSTESASEVVSVPQSSEIFFSNLQPTIEQKSLPSLFTSQNASINVNQPSTIAINQPSSVSLCEPSQVTLSINQSLPISHINSNPSSDFCINQSPSLYIGHPNCSSLVNNSNTISFVTSAPLPINHGSISVAQSNALINAGTSIQLNQPVEIQPQQLSIQPVPIPQEVTSVLNLNSKVISPNVVTQTVAVPQNQFIKSMFKPSIVSQRPIRIKGRPRPLAAKRSRQTAPRTLFIPPGQTNTPSVVVQQLPSSNMIPNFIEAFQQPTGQNLQYITTITPQITTALPTQAPLVHLQSEGTLVNLVPGVQSTVLLSQPRVLNDQILVDSNGAFVWAPQPVQPIFYGFETIVQNTVLQSQQFLPSTVPGVLTTNSSYSSTTQVFQASKLEPVLDVASGNIVLLNSNSVVNQQPLQVSQNVQNPVPTAPLVISENKSSAQWNIIEGRDTIETQPKPTPHIVTVTSKCCDTAISSTSVVNTGTTTATSVTSINLPVAPFVPEPGIPTNIVPPTLKPVTTISSTTTQSRPMSRVLPMPTNNIKQIKVSSKNNPPAEKPPYQKPNLVEDQIGNLINKSQTINTLHDVIIKPISETPTVEKLEVNDISPKDETASLKLVFQKQSEGGLYKISNNYTSKNVQIAPLKPMKPKSCITQPFISLEEENVPEKIVNSSNKQVKPEKLASAIVYKLEAQDGFNCSSTSISELWNKVFQAVQAARLANNMTPLPSGSLNMKGGFHVLGLNTNGLKYLIEQLPDAGKCSKYKPIFHTLSFQNEFDDDSNIQHTYGAARCLPYQRTHEPSDLFGWLASKHRKPHLHNFTDFEQYTRRGSITNLPMAMRFRHLKLTSKQSVGVYRSKIHKRGLFCHRDIESGEMVIEYAGEVIRSVLADKREKQYTLKGMGCYMFRIDENFVVDATMKGNAARFINHSCDPNCYSKVVEILGHKHIIIFALRKIICGEELTYDYKFPFEEDKIPCTCGSRRCRKFLN</sequence>
<dbReference type="SMART" id="SM00317">
    <property type="entry name" value="SET"/>
    <property type="match status" value="1"/>
</dbReference>
<feature type="region of interest" description="Disordered" evidence="18">
    <location>
        <begin position="2010"/>
        <end position="2032"/>
    </location>
</feature>
<feature type="domain" description="Nuclear receptor" evidence="22">
    <location>
        <begin position="268"/>
        <end position="367"/>
    </location>
</feature>
<dbReference type="InterPro" id="IPR047219">
    <property type="entry name" value="KMT2A_2B_SET"/>
</dbReference>
<dbReference type="GO" id="GO:0003700">
    <property type="term" value="F:DNA-binding transcription factor activity"/>
    <property type="evidence" value="ECO:0007669"/>
    <property type="project" value="InterPro"/>
</dbReference>
<evidence type="ECO:0000256" key="1">
    <source>
        <dbReference type="ARBA" id="ARBA00004123"/>
    </source>
</evidence>
<dbReference type="PROSITE" id="PS51030">
    <property type="entry name" value="NUCLEAR_REC_DBD_2"/>
    <property type="match status" value="1"/>
</dbReference>
<feature type="domain" description="PHD-type" evidence="19">
    <location>
        <begin position="579"/>
        <end position="632"/>
    </location>
</feature>
<evidence type="ECO:0000256" key="5">
    <source>
        <dbReference type="ARBA" id="ARBA00022691"/>
    </source>
</evidence>
<reference evidence="24 25" key="1">
    <citation type="journal article" date="2024" name="Insects">
        <title>An Improved Chromosome-Level Genome Assembly of the Firefly Pyrocoelia pectoralis.</title>
        <authorList>
            <person name="Fu X."/>
            <person name="Meyer-Rochow V.B."/>
            <person name="Ballantyne L."/>
            <person name="Zhu X."/>
        </authorList>
    </citation>
    <scope>NUCLEOTIDE SEQUENCE [LARGE SCALE GENOMIC DNA]</scope>
    <source>
        <strain evidence="24">XCY_ONT2</strain>
    </source>
</reference>
<keyword evidence="8 17" id="KW-0863">Zinc-finger</keyword>
<feature type="region of interest" description="Disordered" evidence="18">
    <location>
        <begin position="44"/>
        <end position="69"/>
    </location>
</feature>
<dbReference type="PANTHER" id="PTHR45838">
    <property type="entry name" value="HISTONE-LYSINE-N-METHYLTRANSFERASE 2 KMT2 FAMILY MEMBER"/>
    <property type="match status" value="1"/>
</dbReference>
<keyword evidence="4" id="KW-0808">Transferase</keyword>
<dbReference type="Pfam" id="PF05964">
    <property type="entry name" value="FYRN"/>
    <property type="match status" value="1"/>
</dbReference>
<keyword evidence="25" id="KW-1185">Reference proteome</keyword>
<dbReference type="InterPro" id="IPR003616">
    <property type="entry name" value="Post-SET_dom"/>
</dbReference>
<feature type="compositionally biased region" description="Polar residues" evidence="18">
    <location>
        <begin position="44"/>
        <end position="60"/>
    </location>
</feature>
<dbReference type="Pfam" id="PF05965">
    <property type="entry name" value="FYRC"/>
    <property type="match status" value="1"/>
</dbReference>
<dbReference type="FunFam" id="2.170.270.10:FF:000004">
    <property type="entry name" value="Histone-lysine N-methyltransferase"/>
    <property type="match status" value="1"/>
</dbReference>
<keyword evidence="10" id="KW-0156">Chromatin regulator</keyword>
<evidence type="ECO:0000256" key="14">
    <source>
        <dbReference type="ARBA" id="ARBA00023163"/>
    </source>
</evidence>
<dbReference type="InterPro" id="IPR034732">
    <property type="entry name" value="EPHD"/>
</dbReference>
<keyword evidence="6" id="KW-0479">Metal-binding</keyword>
<evidence type="ECO:0000256" key="11">
    <source>
        <dbReference type="ARBA" id="ARBA00023015"/>
    </source>
</evidence>
<dbReference type="InterPro" id="IPR046341">
    <property type="entry name" value="SET_dom_sf"/>
</dbReference>
<feature type="domain" description="Post-SET" evidence="21">
    <location>
        <begin position="2463"/>
        <end position="2479"/>
    </location>
</feature>
<evidence type="ECO:0000256" key="9">
    <source>
        <dbReference type="ARBA" id="ARBA00022833"/>
    </source>
</evidence>
<keyword evidence="13" id="KW-0238">DNA-binding</keyword>
<evidence type="ECO:0000256" key="3">
    <source>
        <dbReference type="ARBA" id="ARBA00022603"/>
    </source>
</evidence>
<dbReference type="GO" id="GO:0045893">
    <property type="term" value="P:positive regulation of DNA-templated transcription"/>
    <property type="evidence" value="ECO:0007669"/>
    <property type="project" value="TreeGrafter"/>
</dbReference>
<evidence type="ECO:0000259" key="20">
    <source>
        <dbReference type="PROSITE" id="PS50280"/>
    </source>
</evidence>
<dbReference type="Proteomes" id="UP001329430">
    <property type="component" value="Chromosome 9"/>
</dbReference>
<dbReference type="FunFam" id="3.30.40.10:FF:000002">
    <property type="entry name" value="Histone-lysine N-methyltransferase"/>
    <property type="match status" value="1"/>
</dbReference>
<gene>
    <name evidence="24" type="ORF">RI129_011622</name>
</gene>
<evidence type="ECO:0000256" key="17">
    <source>
        <dbReference type="PROSITE-ProRule" id="PRU00146"/>
    </source>
</evidence>
<evidence type="ECO:0000256" key="7">
    <source>
        <dbReference type="ARBA" id="ARBA00022737"/>
    </source>
</evidence>
<dbReference type="GO" id="GO:0008270">
    <property type="term" value="F:zinc ion binding"/>
    <property type="evidence" value="ECO:0007669"/>
    <property type="project" value="UniProtKB-KW"/>
</dbReference>
<dbReference type="PROSITE" id="PS50016">
    <property type="entry name" value="ZF_PHD_2"/>
    <property type="match status" value="3"/>
</dbReference>
<dbReference type="GO" id="GO:0035097">
    <property type="term" value="C:histone methyltransferase complex"/>
    <property type="evidence" value="ECO:0007669"/>
    <property type="project" value="TreeGrafter"/>
</dbReference>
<keyword evidence="7" id="KW-0677">Repeat</keyword>
<dbReference type="Gene3D" id="1.20.920.10">
    <property type="entry name" value="Bromodomain-like"/>
    <property type="match status" value="1"/>
</dbReference>
<comment type="caution">
    <text evidence="24">The sequence shown here is derived from an EMBL/GenBank/DDBJ whole genome shotgun (WGS) entry which is preliminary data.</text>
</comment>
<feature type="domain" description="PHD-type" evidence="19">
    <location>
        <begin position="629"/>
        <end position="676"/>
    </location>
</feature>
<feature type="domain" description="PHD-type" evidence="19">
    <location>
        <begin position="704"/>
        <end position="765"/>
    </location>
</feature>
<evidence type="ECO:0000256" key="18">
    <source>
        <dbReference type="SAM" id="MobiDB-lite"/>
    </source>
</evidence>
<dbReference type="SMART" id="SM00508">
    <property type="entry name" value="PostSET"/>
    <property type="match status" value="1"/>
</dbReference>
<dbReference type="InterPro" id="IPR001628">
    <property type="entry name" value="Znf_hrmn_rcpt"/>
</dbReference>
<feature type="compositionally biased region" description="Polar residues" evidence="18">
    <location>
        <begin position="2010"/>
        <end position="2023"/>
    </location>
</feature>
<evidence type="ECO:0000256" key="8">
    <source>
        <dbReference type="ARBA" id="ARBA00022771"/>
    </source>
</evidence>
<protein>
    <recommendedName>
        <fullName evidence="16">Histone-lysine N-methyltransferase trithorax</fullName>
        <ecNumber evidence="2">2.1.1.355</ecNumber>
    </recommendedName>
</protein>
<evidence type="ECO:0000256" key="13">
    <source>
        <dbReference type="ARBA" id="ARBA00023125"/>
    </source>
</evidence>
<keyword evidence="14" id="KW-0804">Transcription</keyword>
<dbReference type="CDD" id="cd15508">
    <property type="entry name" value="PHD3_KMT2A_like"/>
    <property type="match status" value="1"/>
</dbReference>
<feature type="region of interest" description="Disordered" evidence="18">
    <location>
        <begin position="823"/>
        <end position="845"/>
    </location>
</feature>
<dbReference type="SUPFAM" id="SSF82199">
    <property type="entry name" value="SET domain"/>
    <property type="match status" value="1"/>
</dbReference>
<dbReference type="EC" id="2.1.1.355" evidence="2"/>
<feature type="domain" description="SET" evidence="20">
    <location>
        <begin position="2341"/>
        <end position="2457"/>
    </location>
</feature>
<dbReference type="InterPro" id="IPR013083">
    <property type="entry name" value="Znf_RING/FYVE/PHD"/>
</dbReference>
<evidence type="ECO:0000313" key="24">
    <source>
        <dbReference type="EMBL" id="KAK5639130.1"/>
    </source>
</evidence>
<dbReference type="InterPro" id="IPR001965">
    <property type="entry name" value="Znf_PHD"/>
</dbReference>
<keyword evidence="15" id="KW-0539">Nucleus</keyword>
<dbReference type="PROSITE" id="PS50280">
    <property type="entry name" value="SET"/>
    <property type="match status" value="1"/>
</dbReference>
<dbReference type="PANTHER" id="PTHR45838:SF4">
    <property type="entry name" value="HISTONE-LYSINE N-METHYLTRANSFERASE TRITHORAX"/>
    <property type="match status" value="1"/>
</dbReference>
<dbReference type="GO" id="GO:0005700">
    <property type="term" value="C:polytene chromosome"/>
    <property type="evidence" value="ECO:0007669"/>
    <property type="project" value="UniProtKB-ARBA"/>
</dbReference>
<evidence type="ECO:0000259" key="23">
    <source>
        <dbReference type="PROSITE" id="PS51805"/>
    </source>
</evidence>
<dbReference type="InterPro" id="IPR001214">
    <property type="entry name" value="SET_dom"/>
</dbReference>
<evidence type="ECO:0000256" key="16">
    <source>
        <dbReference type="ARBA" id="ARBA00071661"/>
    </source>
</evidence>